<name>A0A3G8LZM3_9GAMM</name>
<dbReference type="PANTHER" id="PTHR33361:SF16">
    <property type="entry name" value="DUF885 DOMAIN-CONTAINING PROTEIN"/>
    <property type="match status" value="1"/>
</dbReference>
<dbReference type="Pfam" id="PF05960">
    <property type="entry name" value="DUF885"/>
    <property type="match status" value="1"/>
</dbReference>
<evidence type="ECO:0000313" key="2">
    <source>
        <dbReference type="EMBL" id="AZG74210.1"/>
    </source>
</evidence>
<sequence>MSIKTKITLVAVALSSLLSASAIANLHNMPQLSPQESTATSNQQTETEKANALFEAIFMENVMANPINQTYLGIKQDYGKWNDLTDAAADADLARIKKQLIRLTQLDETKLDQQAALSFELLKASLEHTISDDKWRYHTYPINQMYGVHSIVASFLINQHQITDESDAKAYISRLNAVPTLFSQLETSLEIRAKKHIIAPKFVFPYVISDSKNIISGAPFTETGKDSALWADATRKINKLDISDDKKQALLNDVKQALLTNVKPAYEQLITYTKSLEARADTKDGAWKLPDGEAFYNNALARTTTTDMSANTIHELGLTEVKRIHDEMRVIMKKVQFAGSLKEFFVFMRDDKQFYYPDTNEGKAAYITQAKSLIDTMESRLDEVFTIKPKAALVVQKVEAFREKSAGKAFYDQPAPDGSRPGTYYANLYKMKAMPKYQMEALAYHEGIPGHHMQIAIAQELQGIPKFRKFGGYTAYIEGWGLYSEYFPKEMGLYADPYSDFGRLSMELWRACRLVVDTGIHAKKWTREQSIAYYVDNTPNAESDAIKMVERHIVMPSQATAYKVGMIKILQLREQAKKELGSKFDIREFHTLILKNGPLPLDILEEQVTKWIKQVNLL</sequence>
<dbReference type="EMBL" id="CP034015">
    <property type="protein sequence ID" value="AZG74210.1"/>
    <property type="molecule type" value="Genomic_DNA"/>
</dbReference>
<dbReference type="OrthoDB" id="9769898at2"/>
<protein>
    <submittedName>
        <fullName evidence="2">DUF885 domain-containing protein</fullName>
    </submittedName>
</protein>
<evidence type="ECO:0000313" key="3">
    <source>
        <dbReference type="Proteomes" id="UP000278035"/>
    </source>
</evidence>
<proteinExistence type="predicted"/>
<dbReference type="Proteomes" id="UP000278035">
    <property type="component" value="Chromosome"/>
</dbReference>
<feature type="chain" id="PRO_5018269135" evidence="1">
    <location>
        <begin position="25"/>
        <end position="618"/>
    </location>
</feature>
<gene>
    <name evidence="2" type="ORF">EGC82_16490</name>
</gene>
<dbReference type="InterPro" id="IPR010281">
    <property type="entry name" value="DUF885"/>
</dbReference>
<dbReference type="AlphaFoldDB" id="A0A3G8LZM3"/>
<dbReference type="RefSeq" id="WP_124731724.1">
    <property type="nucleotide sequence ID" value="NZ_CBCSKC010000013.1"/>
</dbReference>
<reference evidence="3" key="1">
    <citation type="submission" date="2018-11" db="EMBL/GenBank/DDBJ databases">
        <title>Shewanella sp. M2.</title>
        <authorList>
            <person name="Hwang Y.J."/>
            <person name="Hwang C.Y."/>
        </authorList>
    </citation>
    <scope>NUCLEOTIDE SEQUENCE [LARGE SCALE GENOMIC DNA]</scope>
    <source>
        <strain evidence="3">LMG 19866</strain>
    </source>
</reference>
<organism evidence="2 3">
    <name type="scientific">Shewanella livingstonensis</name>
    <dbReference type="NCBI Taxonomy" id="150120"/>
    <lineage>
        <taxon>Bacteria</taxon>
        <taxon>Pseudomonadati</taxon>
        <taxon>Pseudomonadota</taxon>
        <taxon>Gammaproteobacteria</taxon>
        <taxon>Alteromonadales</taxon>
        <taxon>Shewanellaceae</taxon>
        <taxon>Shewanella</taxon>
    </lineage>
</organism>
<dbReference type="PANTHER" id="PTHR33361">
    <property type="entry name" value="GLR0591 PROTEIN"/>
    <property type="match status" value="1"/>
</dbReference>
<evidence type="ECO:0000256" key="1">
    <source>
        <dbReference type="SAM" id="SignalP"/>
    </source>
</evidence>
<keyword evidence="3" id="KW-1185">Reference proteome</keyword>
<accession>A0A3G8LZM3</accession>
<feature type="signal peptide" evidence="1">
    <location>
        <begin position="1"/>
        <end position="24"/>
    </location>
</feature>
<dbReference type="KEGG" id="slj:EGC82_16490"/>
<keyword evidence="1" id="KW-0732">Signal</keyword>